<keyword evidence="17" id="KW-0391">Immunity</keyword>
<dbReference type="GO" id="GO:0070488">
    <property type="term" value="P:neutrophil aggregation"/>
    <property type="evidence" value="ECO:0007669"/>
    <property type="project" value="TreeGrafter"/>
</dbReference>
<gene>
    <name evidence="26" type="ORF">PAL_GLEAN10005502</name>
</gene>
<reference evidence="27" key="1">
    <citation type="journal article" date="2013" name="Science">
        <title>Comparative analysis of bat genomes provides insight into the evolution of flight and immunity.</title>
        <authorList>
            <person name="Zhang G."/>
            <person name="Cowled C."/>
            <person name="Shi Z."/>
            <person name="Huang Z."/>
            <person name="Bishop-Lilly K.A."/>
            <person name="Fang X."/>
            <person name="Wynne J.W."/>
            <person name="Xiong Z."/>
            <person name="Baker M.L."/>
            <person name="Zhao W."/>
            <person name="Tachedjian M."/>
            <person name="Zhu Y."/>
            <person name="Zhou P."/>
            <person name="Jiang X."/>
            <person name="Ng J."/>
            <person name="Yang L."/>
            <person name="Wu L."/>
            <person name="Xiao J."/>
            <person name="Feng Y."/>
            <person name="Chen Y."/>
            <person name="Sun X."/>
            <person name="Zhang Y."/>
            <person name="Marsh G.A."/>
            <person name="Crameri G."/>
            <person name="Broder C.C."/>
            <person name="Frey K.G."/>
            <person name="Wang L.F."/>
            <person name="Wang J."/>
        </authorList>
    </citation>
    <scope>NUCLEOTIDE SEQUENCE [LARGE SCALE GENOMIC DNA]</scope>
</reference>
<dbReference type="AlphaFoldDB" id="L5JX40"/>
<dbReference type="GO" id="GO:0048306">
    <property type="term" value="F:calcium-dependent protein binding"/>
    <property type="evidence" value="ECO:0007669"/>
    <property type="project" value="TreeGrafter"/>
</dbReference>
<dbReference type="SUPFAM" id="SSF47473">
    <property type="entry name" value="EF-hand"/>
    <property type="match status" value="1"/>
</dbReference>
<dbReference type="eggNOG" id="ENOG502SA01">
    <property type="taxonomic scope" value="Eukaryota"/>
</dbReference>
<dbReference type="OrthoDB" id="26525at2759"/>
<evidence type="ECO:0000256" key="17">
    <source>
        <dbReference type="ARBA" id="ARBA00022859"/>
    </source>
</evidence>
<keyword evidence="19" id="KW-0472">Membrane</keyword>
<dbReference type="Proteomes" id="UP000010552">
    <property type="component" value="Unassembled WGS sequence"/>
</dbReference>
<dbReference type="FunFam" id="1.10.238.10:FF:000344">
    <property type="entry name" value="Protein S100-A8"/>
    <property type="match status" value="1"/>
</dbReference>
<keyword evidence="6" id="KW-0963">Cytoplasm</keyword>
<keyword evidence="9" id="KW-0929">Antimicrobial</keyword>
<keyword evidence="14" id="KW-0702">S-nitrosylation</keyword>
<dbReference type="PROSITE" id="PS50222">
    <property type="entry name" value="EF_HAND_2"/>
    <property type="match status" value="1"/>
</dbReference>
<dbReference type="PROSITE" id="PS00303">
    <property type="entry name" value="S100_CABP"/>
    <property type="match status" value="1"/>
</dbReference>
<evidence type="ECO:0000313" key="26">
    <source>
        <dbReference type="EMBL" id="ELK02853.1"/>
    </source>
</evidence>
<dbReference type="GO" id="GO:0002523">
    <property type="term" value="P:leukocyte migration involved in inflammatory response"/>
    <property type="evidence" value="ECO:0007669"/>
    <property type="project" value="TreeGrafter"/>
</dbReference>
<keyword evidence="7" id="KW-0145">Chemotaxis</keyword>
<keyword evidence="10" id="KW-0399">Innate immunity</keyword>
<dbReference type="GO" id="GO:0030593">
    <property type="term" value="P:neutrophil chemotaxis"/>
    <property type="evidence" value="ECO:0007669"/>
    <property type="project" value="TreeGrafter"/>
</dbReference>
<dbReference type="GO" id="GO:0045087">
    <property type="term" value="P:innate immune response"/>
    <property type="evidence" value="ECO:0007669"/>
    <property type="project" value="UniProtKB-KW"/>
</dbReference>
<dbReference type="KEGG" id="pale:102884200"/>
<evidence type="ECO:0000256" key="13">
    <source>
        <dbReference type="ARBA" id="ARBA00022737"/>
    </source>
</evidence>
<comment type="subcellular location">
    <subcellularLocation>
        <location evidence="1">Cell membrane</location>
        <topology evidence="1">Peripheral membrane protein</topology>
    </subcellularLocation>
    <subcellularLocation>
        <location evidence="2">Cytoplasm</location>
        <location evidence="2">Cytoskeleton</location>
    </subcellularLocation>
    <subcellularLocation>
        <location evidence="3">Secreted</location>
    </subcellularLocation>
</comment>
<keyword evidence="12" id="KW-0479">Metal-binding</keyword>
<dbReference type="InterPro" id="IPR011992">
    <property type="entry name" value="EF-hand-dom_pair"/>
</dbReference>
<evidence type="ECO:0000256" key="10">
    <source>
        <dbReference type="ARBA" id="ARBA00022588"/>
    </source>
</evidence>
<organism evidence="26 27">
    <name type="scientific">Pteropus alecto</name>
    <name type="common">Black flying fox</name>
    <dbReference type="NCBI Taxonomy" id="9402"/>
    <lineage>
        <taxon>Eukaryota</taxon>
        <taxon>Metazoa</taxon>
        <taxon>Chordata</taxon>
        <taxon>Craniata</taxon>
        <taxon>Vertebrata</taxon>
        <taxon>Euteleostomi</taxon>
        <taxon>Mammalia</taxon>
        <taxon>Eutheria</taxon>
        <taxon>Laurasiatheria</taxon>
        <taxon>Chiroptera</taxon>
        <taxon>Yinpterochiroptera</taxon>
        <taxon>Pteropodoidea</taxon>
        <taxon>Pteropodidae</taxon>
        <taxon>Pteropodinae</taxon>
        <taxon>Pteropus</taxon>
    </lineage>
</organism>
<evidence type="ECO:0000256" key="22">
    <source>
        <dbReference type="ARBA" id="ARBA00067518"/>
    </source>
</evidence>
<evidence type="ECO:0000256" key="23">
    <source>
        <dbReference type="ARBA" id="ARBA00076538"/>
    </source>
</evidence>
<evidence type="ECO:0000256" key="24">
    <source>
        <dbReference type="ARBA" id="ARBA00083700"/>
    </source>
</evidence>
<dbReference type="GO" id="GO:0005737">
    <property type="term" value="C:cytoplasm"/>
    <property type="evidence" value="ECO:0007669"/>
    <property type="project" value="TreeGrafter"/>
</dbReference>
<keyword evidence="8" id="KW-0964">Secreted</keyword>
<dbReference type="GO" id="GO:0032496">
    <property type="term" value="P:response to lipopolysaccharide"/>
    <property type="evidence" value="ECO:0007669"/>
    <property type="project" value="TreeGrafter"/>
</dbReference>
<evidence type="ECO:0000256" key="6">
    <source>
        <dbReference type="ARBA" id="ARBA00022490"/>
    </source>
</evidence>
<evidence type="ECO:0000256" key="7">
    <source>
        <dbReference type="ARBA" id="ARBA00022500"/>
    </source>
</evidence>
<dbReference type="SMART" id="SM01394">
    <property type="entry name" value="S_100"/>
    <property type="match status" value="1"/>
</dbReference>
<keyword evidence="20" id="KW-0395">Inflammatory response</keyword>
<keyword evidence="5" id="KW-1003">Cell membrane</keyword>
<dbReference type="GO" id="GO:0005886">
    <property type="term" value="C:plasma membrane"/>
    <property type="evidence" value="ECO:0007669"/>
    <property type="project" value="UniProtKB-SubCell"/>
</dbReference>
<evidence type="ECO:0000256" key="12">
    <source>
        <dbReference type="ARBA" id="ARBA00022723"/>
    </source>
</evidence>
<evidence type="ECO:0000259" key="25">
    <source>
        <dbReference type="PROSITE" id="PS50222"/>
    </source>
</evidence>
<dbReference type="InParanoid" id="L5JX40"/>
<dbReference type="Gene3D" id="1.10.238.10">
    <property type="entry name" value="EF-hand"/>
    <property type="match status" value="1"/>
</dbReference>
<keyword evidence="15" id="KW-0862">Zinc</keyword>
<keyword evidence="11" id="KW-0053">Apoptosis</keyword>
<dbReference type="InterPro" id="IPR013787">
    <property type="entry name" value="S100_Ca-bd_sub"/>
</dbReference>
<keyword evidence="27" id="KW-1185">Reference proteome</keyword>
<evidence type="ECO:0000256" key="4">
    <source>
        <dbReference type="ARBA" id="ARBA00007323"/>
    </source>
</evidence>
<evidence type="ECO:0000256" key="8">
    <source>
        <dbReference type="ARBA" id="ARBA00022525"/>
    </source>
</evidence>
<protein>
    <recommendedName>
        <fullName evidence="22">Protein S100-A8</fullName>
    </recommendedName>
    <alternativeName>
        <fullName evidence="23">Calgranulin-A</fullName>
    </alternativeName>
    <alternativeName>
        <fullName evidence="24">S100 calcium-binding protein A8</fullName>
    </alternativeName>
</protein>
<dbReference type="GO" id="GO:0070062">
    <property type="term" value="C:extracellular exosome"/>
    <property type="evidence" value="ECO:0007669"/>
    <property type="project" value="TreeGrafter"/>
</dbReference>
<keyword evidence="16" id="KW-0106">Calcium</keyword>
<evidence type="ECO:0000313" key="27">
    <source>
        <dbReference type="Proteomes" id="UP000010552"/>
    </source>
</evidence>
<sequence length="93" mass="10947">MLTELESAMNNFIDIFHRYSLEKGNYHALYRDDLKKLLEAECPQYMKKKDADTWFKELDVNKDSAVNFEEFLALVVKVGVAAHEDIHKEDHNE</sequence>
<evidence type="ECO:0000256" key="19">
    <source>
        <dbReference type="ARBA" id="ARBA00023136"/>
    </source>
</evidence>
<dbReference type="STRING" id="9402.L5JX40"/>
<dbReference type="GO" id="GO:0005509">
    <property type="term" value="F:calcium ion binding"/>
    <property type="evidence" value="ECO:0007669"/>
    <property type="project" value="InterPro"/>
</dbReference>
<evidence type="ECO:0000256" key="3">
    <source>
        <dbReference type="ARBA" id="ARBA00004613"/>
    </source>
</evidence>
<evidence type="ECO:0000256" key="5">
    <source>
        <dbReference type="ARBA" id="ARBA00022475"/>
    </source>
</evidence>
<name>L5JX40_PTEAL</name>
<dbReference type="PANTHER" id="PTHR11639:SF5">
    <property type="entry name" value="PROTEIN S100-A8"/>
    <property type="match status" value="1"/>
</dbReference>
<proteinExistence type="inferred from homology"/>
<evidence type="ECO:0000256" key="18">
    <source>
        <dbReference type="ARBA" id="ARBA00023006"/>
    </source>
</evidence>
<evidence type="ECO:0000256" key="11">
    <source>
        <dbReference type="ARBA" id="ARBA00022703"/>
    </source>
</evidence>
<comment type="similarity">
    <text evidence="4">Belongs to the S-100 family.</text>
</comment>
<keyword evidence="21" id="KW-0206">Cytoskeleton</keyword>
<evidence type="ECO:0000256" key="1">
    <source>
        <dbReference type="ARBA" id="ARBA00004202"/>
    </source>
</evidence>
<dbReference type="Pfam" id="PF01023">
    <property type="entry name" value="S_100"/>
    <property type="match status" value="1"/>
</dbReference>
<dbReference type="InterPro" id="IPR001751">
    <property type="entry name" value="S100/CaBP7/8-like_CS"/>
</dbReference>
<dbReference type="FunCoup" id="L5JX40">
    <property type="interactions" value="87"/>
</dbReference>
<evidence type="ECO:0000256" key="9">
    <source>
        <dbReference type="ARBA" id="ARBA00022529"/>
    </source>
</evidence>
<evidence type="ECO:0000256" key="15">
    <source>
        <dbReference type="ARBA" id="ARBA00022833"/>
    </source>
</evidence>
<dbReference type="GO" id="GO:0006915">
    <property type="term" value="P:apoptotic process"/>
    <property type="evidence" value="ECO:0007669"/>
    <property type="project" value="UniProtKB-KW"/>
</dbReference>
<keyword evidence="18" id="KW-0072">Autophagy</keyword>
<dbReference type="InterPro" id="IPR002048">
    <property type="entry name" value="EF_hand_dom"/>
</dbReference>
<dbReference type="GO" id="GO:0005856">
    <property type="term" value="C:cytoskeleton"/>
    <property type="evidence" value="ECO:0007669"/>
    <property type="project" value="UniProtKB-SubCell"/>
</dbReference>
<evidence type="ECO:0000256" key="2">
    <source>
        <dbReference type="ARBA" id="ARBA00004245"/>
    </source>
</evidence>
<evidence type="ECO:0000256" key="14">
    <source>
        <dbReference type="ARBA" id="ARBA00022799"/>
    </source>
</evidence>
<evidence type="ECO:0000256" key="16">
    <source>
        <dbReference type="ARBA" id="ARBA00022837"/>
    </source>
</evidence>
<evidence type="ECO:0000256" key="20">
    <source>
        <dbReference type="ARBA" id="ARBA00023198"/>
    </source>
</evidence>
<feature type="domain" description="EF-hand" evidence="25">
    <location>
        <begin position="46"/>
        <end position="81"/>
    </location>
</feature>
<dbReference type="EMBL" id="KB031119">
    <property type="protein sequence ID" value="ELK02853.1"/>
    <property type="molecule type" value="Genomic_DNA"/>
</dbReference>
<accession>L5JX40</accession>
<dbReference type="GO" id="GO:0006914">
    <property type="term" value="P:autophagy"/>
    <property type="evidence" value="ECO:0007669"/>
    <property type="project" value="UniProtKB-KW"/>
</dbReference>
<evidence type="ECO:0000256" key="21">
    <source>
        <dbReference type="ARBA" id="ARBA00023212"/>
    </source>
</evidence>
<dbReference type="GO" id="GO:0043542">
    <property type="term" value="P:endothelial cell migration"/>
    <property type="evidence" value="ECO:0007669"/>
    <property type="project" value="TreeGrafter"/>
</dbReference>
<keyword evidence="13" id="KW-0677">Repeat</keyword>
<dbReference type="PANTHER" id="PTHR11639">
    <property type="entry name" value="S100 CALCIUM-BINDING PROTEIN"/>
    <property type="match status" value="1"/>
</dbReference>